<evidence type="ECO:0000256" key="2">
    <source>
        <dbReference type="ARBA" id="ARBA00049106"/>
    </source>
</evidence>
<dbReference type="Pfam" id="PF01814">
    <property type="entry name" value="Hemerythrin"/>
    <property type="match status" value="1"/>
</dbReference>
<dbReference type="EMBL" id="JAGINT010000002">
    <property type="protein sequence ID" value="MBP2354258.1"/>
    <property type="molecule type" value="Genomic_DNA"/>
</dbReference>
<dbReference type="PANTHER" id="PTHR39428">
    <property type="entry name" value="F420H(2)-DEPENDENT QUINONE REDUCTASE RV1261C"/>
    <property type="match status" value="1"/>
</dbReference>
<dbReference type="Gene3D" id="1.20.120.520">
    <property type="entry name" value="nmb1532 protein domain like"/>
    <property type="match status" value="1"/>
</dbReference>
<evidence type="ECO:0000313" key="4">
    <source>
        <dbReference type="EMBL" id="MBP2354258.1"/>
    </source>
</evidence>
<dbReference type="InterPro" id="IPR012312">
    <property type="entry name" value="Hemerythrin-like"/>
</dbReference>
<gene>
    <name evidence="4" type="ORF">JOF29_005368</name>
</gene>
<dbReference type="Pfam" id="PF04075">
    <property type="entry name" value="F420H2_quin_red"/>
    <property type="match status" value="1"/>
</dbReference>
<dbReference type="NCBIfam" id="TIGR00026">
    <property type="entry name" value="hi_GC_TIGR00026"/>
    <property type="match status" value="1"/>
</dbReference>
<dbReference type="RefSeq" id="WP_245359463.1">
    <property type="nucleotide sequence ID" value="NZ_BAAAVU010000010.1"/>
</dbReference>
<feature type="domain" description="Hemerythrin-like" evidence="3">
    <location>
        <begin position="160"/>
        <end position="278"/>
    </location>
</feature>
<dbReference type="PANTHER" id="PTHR39428:SF1">
    <property type="entry name" value="F420H(2)-DEPENDENT QUINONE REDUCTASE RV1261C"/>
    <property type="match status" value="1"/>
</dbReference>
<name>A0ABS4URJ2_9ACTN</name>
<comment type="similarity">
    <text evidence="1">Belongs to the F420H(2)-dependent quinone reductase family.</text>
</comment>
<protein>
    <submittedName>
        <fullName evidence="4">Deazaflavin-dependent oxidoreductase (Nitroreductase family)</fullName>
    </submittedName>
</protein>
<dbReference type="CDD" id="cd12108">
    <property type="entry name" value="Hr-like"/>
    <property type="match status" value="1"/>
</dbReference>
<evidence type="ECO:0000259" key="3">
    <source>
        <dbReference type="Pfam" id="PF01814"/>
    </source>
</evidence>
<proteinExistence type="inferred from homology"/>
<accession>A0ABS4URJ2</accession>
<organism evidence="4 5">
    <name type="scientific">Kribbella aluminosa</name>
    <dbReference type="NCBI Taxonomy" id="416017"/>
    <lineage>
        <taxon>Bacteria</taxon>
        <taxon>Bacillati</taxon>
        <taxon>Actinomycetota</taxon>
        <taxon>Actinomycetes</taxon>
        <taxon>Propionibacteriales</taxon>
        <taxon>Kribbellaceae</taxon>
        <taxon>Kribbella</taxon>
    </lineage>
</organism>
<keyword evidence="5" id="KW-1185">Reference proteome</keyword>
<evidence type="ECO:0000256" key="1">
    <source>
        <dbReference type="ARBA" id="ARBA00008710"/>
    </source>
</evidence>
<reference evidence="4 5" key="1">
    <citation type="submission" date="2021-03" db="EMBL/GenBank/DDBJ databases">
        <title>Sequencing the genomes of 1000 actinobacteria strains.</title>
        <authorList>
            <person name="Klenk H.-P."/>
        </authorList>
    </citation>
    <scope>NUCLEOTIDE SEQUENCE [LARGE SCALE GENOMIC DNA]</scope>
    <source>
        <strain evidence="4 5">DSM 18824</strain>
    </source>
</reference>
<dbReference type="Gene3D" id="2.30.110.10">
    <property type="entry name" value="Electron Transport, Fmn-binding Protein, Chain A"/>
    <property type="match status" value="1"/>
</dbReference>
<comment type="caution">
    <text evidence="4">The sequence shown here is derived from an EMBL/GenBank/DDBJ whole genome shotgun (WGS) entry which is preliminary data.</text>
</comment>
<dbReference type="InterPro" id="IPR012349">
    <property type="entry name" value="Split_barrel_FMN-bd"/>
</dbReference>
<dbReference type="InterPro" id="IPR004378">
    <property type="entry name" value="F420H2_quin_Rdtase"/>
</dbReference>
<dbReference type="SUPFAM" id="SSF50475">
    <property type="entry name" value="FMN-binding split barrel"/>
    <property type="match status" value="1"/>
</dbReference>
<dbReference type="Proteomes" id="UP000755585">
    <property type="component" value="Unassembled WGS sequence"/>
</dbReference>
<evidence type="ECO:0000313" key="5">
    <source>
        <dbReference type="Proteomes" id="UP000755585"/>
    </source>
</evidence>
<sequence>MSAFPPSRHQREKRILNDFTAQLIAEFKANSGRVGGPFENSRLLLLTTTGARTGEPRTAILGYYPDGDRVLVVGSAGGSPKHPSWYHNLLANPQVSVDVGLFSYPAKAVVLRGAERDEVFDRLVEADAGWGDYQAGVPRTIPVVALVSGGPPGGRTGSLAEALKNIHAAFRRELGLIRHEIATSGAAGLGAQLRINCLTVCQGLHHHHTGESTMLFPGLVEQHPELTDVIAVLQQEHEQIAVLLGQLEQAVTLEQVDELITQLNTHLDHEEEALLPYL</sequence>
<comment type="catalytic activity">
    <reaction evidence="2">
        <text>oxidized coenzyme F420-(gamma-L-Glu)(n) + a quinol + H(+) = reduced coenzyme F420-(gamma-L-Glu)(n) + a quinone</text>
        <dbReference type="Rhea" id="RHEA:39663"/>
        <dbReference type="Rhea" id="RHEA-COMP:12939"/>
        <dbReference type="Rhea" id="RHEA-COMP:14378"/>
        <dbReference type="ChEBI" id="CHEBI:15378"/>
        <dbReference type="ChEBI" id="CHEBI:24646"/>
        <dbReference type="ChEBI" id="CHEBI:132124"/>
        <dbReference type="ChEBI" id="CHEBI:133980"/>
        <dbReference type="ChEBI" id="CHEBI:139511"/>
    </reaction>
</comment>